<evidence type="ECO:0000313" key="4">
    <source>
        <dbReference type="EMBL" id="MBV7271540.1"/>
    </source>
</evidence>
<evidence type="ECO:0000259" key="3">
    <source>
        <dbReference type="PROSITE" id="PS50110"/>
    </source>
</evidence>
<dbReference type="Pfam" id="PF00196">
    <property type="entry name" value="GerE"/>
    <property type="match status" value="1"/>
</dbReference>
<dbReference type="InterPro" id="IPR001789">
    <property type="entry name" value="Sig_transdc_resp-reg_receiver"/>
</dbReference>
<dbReference type="InterPro" id="IPR000792">
    <property type="entry name" value="Tscrpt_reg_LuxR_C"/>
</dbReference>
<dbReference type="GO" id="GO:0006355">
    <property type="term" value="P:regulation of DNA-templated transcription"/>
    <property type="evidence" value="ECO:0007669"/>
    <property type="project" value="InterPro"/>
</dbReference>
<sequence length="211" mass="24729">MNSIIISNYTLIREGLCSIATRCSYMKLKLDTETIMEAVDLIREEYIDIVFFHLHKYNQDELNLIKEIKDQVMRTKFIIVDFQGDKELFVRAIKCNVDGYILGKSTEMEILYVIDQVYKGKKYYDSFFIDSMINESSTKVEDFTQLTPREREILCEIGKGMSNREISHKFYISENTVKKHVNHIFEKLNLSDRTQVALYANKCGVIRENAS</sequence>
<comment type="caution">
    <text evidence="1">Lacks conserved residue(s) required for the propagation of feature annotation.</text>
</comment>
<reference evidence="4" key="1">
    <citation type="submission" date="2020-12" db="EMBL/GenBank/DDBJ databases">
        <title>Clostridium thailandense sp. nov., a novel acetogenic bacterium isolated from peat land soil in Thailand.</title>
        <authorList>
            <person name="Chaikitkaew S."/>
            <person name="Birkeland N.K."/>
        </authorList>
    </citation>
    <scope>NUCLEOTIDE SEQUENCE</scope>
    <source>
        <strain evidence="4">PL3</strain>
    </source>
</reference>
<dbReference type="PROSITE" id="PS00622">
    <property type="entry name" value="HTH_LUXR_1"/>
    <property type="match status" value="1"/>
</dbReference>
<protein>
    <submittedName>
        <fullName evidence="4">Response regulator transcription factor</fullName>
    </submittedName>
</protein>
<name>A0A949TUB9_9CLOT</name>
<organism evidence="4 5">
    <name type="scientific">Clostridium thailandense</name>
    <dbReference type="NCBI Taxonomy" id="2794346"/>
    <lineage>
        <taxon>Bacteria</taxon>
        <taxon>Bacillati</taxon>
        <taxon>Bacillota</taxon>
        <taxon>Clostridia</taxon>
        <taxon>Eubacteriales</taxon>
        <taxon>Clostridiaceae</taxon>
        <taxon>Clostridium</taxon>
    </lineage>
</organism>
<comment type="caution">
    <text evidence="4">The sequence shown here is derived from an EMBL/GenBank/DDBJ whole genome shotgun (WGS) entry which is preliminary data.</text>
</comment>
<dbReference type="PROSITE" id="PS50110">
    <property type="entry name" value="RESPONSE_REGULATORY"/>
    <property type="match status" value="1"/>
</dbReference>
<feature type="domain" description="HTH luxR-type" evidence="2">
    <location>
        <begin position="139"/>
        <end position="204"/>
    </location>
</feature>
<dbReference type="EMBL" id="JAEEGC010000006">
    <property type="protein sequence ID" value="MBV7271540.1"/>
    <property type="molecule type" value="Genomic_DNA"/>
</dbReference>
<dbReference type="PANTHER" id="PTHR45566">
    <property type="entry name" value="HTH-TYPE TRANSCRIPTIONAL REGULATOR YHJB-RELATED"/>
    <property type="match status" value="1"/>
</dbReference>
<dbReference type="InterPro" id="IPR051015">
    <property type="entry name" value="EvgA-like"/>
</dbReference>
<feature type="domain" description="Response regulatory" evidence="3">
    <location>
        <begin position="2"/>
        <end position="118"/>
    </location>
</feature>
<dbReference type="RefSeq" id="WP_218318578.1">
    <property type="nucleotide sequence ID" value="NZ_JAEEGC010000006.1"/>
</dbReference>
<proteinExistence type="predicted"/>
<dbReference type="Proteomes" id="UP000694308">
    <property type="component" value="Unassembled WGS sequence"/>
</dbReference>
<keyword evidence="5" id="KW-1185">Reference proteome</keyword>
<dbReference type="SMART" id="SM00421">
    <property type="entry name" value="HTH_LUXR"/>
    <property type="match status" value="1"/>
</dbReference>
<dbReference type="PANTHER" id="PTHR45566:SF2">
    <property type="entry name" value="NARL SUBFAMILY"/>
    <property type="match status" value="1"/>
</dbReference>
<dbReference type="CDD" id="cd06170">
    <property type="entry name" value="LuxR_C_like"/>
    <property type="match status" value="1"/>
</dbReference>
<evidence type="ECO:0000259" key="2">
    <source>
        <dbReference type="PROSITE" id="PS50043"/>
    </source>
</evidence>
<dbReference type="AlphaFoldDB" id="A0A949TUB9"/>
<evidence type="ECO:0000313" key="5">
    <source>
        <dbReference type="Proteomes" id="UP000694308"/>
    </source>
</evidence>
<dbReference type="GO" id="GO:0000160">
    <property type="term" value="P:phosphorelay signal transduction system"/>
    <property type="evidence" value="ECO:0007669"/>
    <property type="project" value="InterPro"/>
</dbReference>
<evidence type="ECO:0000256" key="1">
    <source>
        <dbReference type="PROSITE-ProRule" id="PRU00169"/>
    </source>
</evidence>
<dbReference type="PROSITE" id="PS50043">
    <property type="entry name" value="HTH_LUXR_2"/>
    <property type="match status" value="1"/>
</dbReference>
<gene>
    <name evidence="4" type="ORF">I6U48_01225</name>
</gene>
<accession>A0A949TUB9</accession>